<dbReference type="InParanoid" id="A0A409WEZ6"/>
<proteinExistence type="predicted"/>
<dbReference type="Proteomes" id="UP000283269">
    <property type="component" value="Unassembled WGS sequence"/>
</dbReference>
<name>A0A409WEZ6_PSICY</name>
<dbReference type="InterPro" id="IPR032675">
    <property type="entry name" value="LRR_dom_sf"/>
</dbReference>
<keyword evidence="3" id="KW-1185">Reference proteome</keyword>
<organism evidence="2 3">
    <name type="scientific">Psilocybe cyanescens</name>
    <dbReference type="NCBI Taxonomy" id="93625"/>
    <lineage>
        <taxon>Eukaryota</taxon>
        <taxon>Fungi</taxon>
        <taxon>Dikarya</taxon>
        <taxon>Basidiomycota</taxon>
        <taxon>Agaricomycotina</taxon>
        <taxon>Agaricomycetes</taxon>
        <taxon>Agaricomycetidae</taxon>
        <taxon>Agaricales</taxon>
        <taxon>Agaricineae</taxon>
        <taxon>Strophariaceae</taxon>
        <taxon>Psilocybe</taxon>
    </lineage>
</organism>
<dbReference type="AlphaFoldDB" id="A0A409WEZ6"/>
<accession>A0A409WEZ6</accession>
<sequence>MSLLAQELIDLIIDTIAADSITNDLWPGAHLLQCALASRAFRPRAQRHIFSHIQIRGASPHARRDKVERLLAIIQDDPPIASYIDELSLESLEVSAACPIPIDEHAFIGVMQRISPLRTLRLAVASVRDLENPGPSLHNFFMPFIAPFITSLDLRHLGRVPIEAVTNCKRLTSLGLSLVDFAECDYPATAACSGLKLQHLTHRKSRNALDTLLRLQPYVDLSQLKSFTAYTDDNSVSQIQSVIDLTADSLEELHLLSMDDTAWVALYQGTPSLARLSKLHTLHLHIPFCPLSIDVRSSLRLLLNILASVRSGALRTLTLEAKVGFIYFPVADDPEVLLQADWGAVCREIARVMATDGQCARKGPSPSPSPPPSPSTFEFKLTYRHIASCRTPSPAQEAEEQQTLQRRCQGVVARLHERNFSALRAVPGIRLTSPGSARLVRDVDDDPGEGEGEGMGFFVGG</sequence>
<reference evidence="2 3" key="1">
    <citation type="journal article" date="2018" name="Evol. Lett.">
        <title>Horizontal gene cluster transfer increased hallucinogenic mushroom diversity.</title>
        <authorList>
            <person name="Reynolds H.T."/>
            <person name="Vijayakumar V."/>
            <person name="Gluck-Thaler E."/>
            <person name="Korotkin H.B."/>
            <person name="Matheny P.B."/>
            <person name="Slot J.C."/>
        </authorList>
    </citation>
    <scope>NUCLEOTIDE SEQUENCE [LARGE SCALE GENOMIC DNA]</scope>
    <source>
        <strain evidence="2 3">2631</strain>
    </source>
</reference>
<dbReference type="EMBL" id="NHYD01003444">
    <property type="protein sequence ID" value="PPQ77089.1"/>
    <property type="molecule type" value="Genomic_DNA"/>
</dbReference>
<evidence type="ECO:0000256" key="1">
    <source>
        <dbReference type="SAM" id="MobiDB-lite"/>
    </source>
</evidence>
<feature type="compositionally biased region" description="Acidic residues" evidence="1">
    <location>
        <begin position="443"/>
        <end position="452"/>
    </location>
</feature>
<gene>
    <name evidence="2" type="ORF">CVT25_014902</name>
</gene>
<evidence type="ECO:0000313" key="3">
    <source>
        <dbReference type="Proteomes" id="UP000283269"/>
    </source>
</evidence>
<feature type="region of interest" description="Disordered" evidence="1">
    <location>
        <begin position="442"/>
        <end position="461"/>
    </location>
</feature>
<dbReference type="Gene3D" id="3.80.10.10">
    <property type="entry name" value="Ribonuclease Inhibitor"/>
    <property type="match status" value="1"/>
</dbReference>
<dbReference type="OrthoDB" id="2745898at2759"/>
<protein>
    <submittedName>
        <fullName evidence="2">Uncharacterized protein</fullName>
    </submittedName>
</protein>
<comment type="caution">
    <text evidence="2">The sequence shown here is derived from an EMBL/GenBank/DDBJ whole genome shotgun (WGS) entry which is preliminary data.</text>
</comment>
<evidence type="ECO:0000313" key="2">
    <source>
        <dbReference type="EMBL" id="PPQ77089.1"/>
    </source>
</evidence>